<evidence type="ECO:0000313" key="4">
    <source>
        <dbReference type="Proteomes" id="UP000481109"/>
    </source>
</evidence>
<dbReference type="RefSeq" id="WP_165330839.1">
    <property type="nucleotide sequence ID" value="NZ_JAAKZW010000012.1"/>
</dbReference>
<dbReference type="AlphaFoldDB" id="A0A6G4XD55"/>
<dbReference type="InterPro" id="IPR001434">
    <property type="entry name" value="OmcB-like_DUF11"/>
</dbReference>
<organism evidence="3 4">
    <name type="scientific">Streptomyces mesophilus</name>
    <dbReference type="NCBI Taxonomy" id="1775132"/>
    <lineage>
        <taxon>Bacteria</taxon>
        <taxon>Bacillati</taxon>
        <taxon>Actinomycetota</taxon>
        <taxon>Actinomycetes</taxon>
        <taxon>Kitasatosporales</taxon>
        <taxon>Streptomycetaceae</taxon>
        <taxon>Streptomyces</taxon>
    </lineage>
</organism>
<evidence type="ECO:0000259" key="2">
    <source>
        <dbReference type="Pfam" id="PF01345"/>
    </source>
</evidence>
<accession>A0A6G4XD55</accession>
<dbReference type="Pfam" id="PF01345">
    <property type="entry name" value="DUF11"/>
    <property type="match status" value="1"/>
</dbReference>
<dbReference type="Proteomes" id="UP000481109">
    <property type="component" value="Unassembled WGS sequence"/>
</dbReference>
<protein>
    <recommendedName>
        <fullName evidence="2">DUF11 domain-containing protein</fullName>
    </recommendedName>
</protein>
<name>A0A6G4XD55_9ACTN</name>
<dbReference type="Gene3D" id="2.60.40.10">
    <property type="entry name" value="Immunoglobulins"/>
    <property type="match status" value="1"/>
</dbReference>
<dbReference type="GO" id="GO:0005975">
    <property type="term" value="P:carbohydrate metabolic process"/>
    <property type="evidence" value="ECO:0007669"/>
    <property type="project" value="UniProtKB-ARBA"/>
</dbReference>
<comment type="caution">
    <text evidence="3">The sequence shown here is derived from an EMBL/GenBank/DDBJ whole genome shotgun (WGS) entry which is preliminary data.</text>
</comment>
<sequence length="203" mass="21022">MFSKPIRTPRRRGVAALLVTAAVAGGSLATAAPASAGYGGGYGDAWVNNYGGGYADNWTDTYHQDYGKPWGGGVPAKKQLADVRVTASGPAHIDHDQEQLWTVEITNSGSATAQQVRATADLPNGIEHRAHRISAGSADAQLVDGRIVVTTGPLEPGRSVTLQIAGRGPSYGGGNVQFDVVATTPTPESVTTNNTATVRTRIA</sequence>
<gene>
    <name evidence="3" type="ORF">G6045_06495</name>
</gene>
<feature type="chain" id="PRO_5026208548" description="DUF11 domain-containing protein" evidence="1">
    <location>
        <begin position="32"/>
        <end position="203"/>
    </location>
</feature>
<proteinExistence type="predicted"/>
<reference evidence="3 4" key="1">
    <citation type="submission" date="2020-02" db="EMBL/GenBank/DDBJ databases">
        <title>Whole-genome analyses of novel actinobacteria.</title>
        <authorList>
            <person name="Sahin N."/>
            <person name="Tokatli A."/>
        </authorList>
    </citation>
    <scope>NUCLEOTIDE SEQUENCE [LARGE SCALE GENOMIC DNA]</scope>
    <source>
        <strain evidence="3 4">YC504</strain>
    </source>
</reference>
<keyword evidence="4" id="KW-1185">Reference proteome</keyword>
<feature type="domain" description="DUF11" evidence="2">
    <location>
        <begin position="84"/>
        <end position="199"/>
    </location>
</feature>
<dbReference type="EMBL" id="JAAKZW010000012">
    <property type="protein sequence ID" value="NGO75328.1"/>
    <property type="molecule type" value="Genomic_DNA"/>
</dbReference>
<evidence type="ECO:0000313" key="3">
    <source>
        <dbReference type="EMBL" id="NGO75328.1"/>
    </source>
</evidence>
<feature type="signal peptide" evidence="1">
    <location>
        <begin position="1"/>
        <end position="31"/>
    </location>
</feature>
<dbReference type="InterPro" id="IPR013783">
    <property type="entry name" value="Ig-like_fold"/>
</dbReference>
<keyword evidence="1" id="KW-0732">Signal</keyword>
<evidence type="ECO:0000256" key="1">
    <source>
        <dbReference type="SAM" id="SignalP"/>
    </source>
</evidence>